<dbReference type="EMBL" id="BPVZ01000001">
    <property type="protein sequence ID" value="GKU86008.1"/>
    <property type="molecule type" value="Genomic_DNA"/>
</dbReference>
<proteinExistence type="predicted"/>
<evidence type="ECO:0000313" key="2">
    <source>
        <dbReference type="Proteomes" id="UP001054252"/>
    </source>
</evidence>
<organism evidence="1 2">
    <name type="scientific">Rubroshorea leprosula</name>
    <dbReference type="NCBI Taxonomy" id="152421"/>
    <lineage>
        <taxon>Eukaryota</taxon>
        <taxon>Viridiplantae</taxon>
        <taxon>Streptophyta</taxon>
        <taxon>Embryophyta</taxon>
        <taxon>Tracheophyta</taxon>
        <taxon>Spermatophyta</taxon>
        <taxon>Magnoliopsida</taxon>
        <taxon>eudicotyledons</taxon>
        <taxon>Gunneridae</taxon>
        <taxon>Pentapetalae</taxon>
        <taxon>rosids</taxon>
        <taxon>malvids</taxon>
        <taxon>Malvales</taxon>
        <taxon>Dipterocarpaceae</taxon>
        <taxon>Rubroshorea</taxon>
    </lineage>
</organism>
<evidence type="ECO:0000313" key="1">
    <source>
        <dbReference type="EMBL" id="GKU86008.1"/>
    </source>
</evidence>
<dbReference type="AlphaFoldDB" id="A0AAV5HJT4"/>
<reference evidence="1 2" key="1">
    <citation type="journal article" date="2021" name="Commun. Biol.">
        <title>The genome of Shorea leprosula (Dipterocarpaceae) highlights the ecological relevance of drought in aseasonal tropical rainforests.</title>
        <authorList>
            <person name="Ng K.K.S."/>
            <person name="Kobayashi M.J."/>
            <person name="Fawcett J.A."/>
            <person name="Hatakeyama M."/>
            <person name="Paape T."/>
            <person name="Ng C.H."/>
            <person name="Ang C.C."/>
            <person name="Tnah L.H."/>
            <person name="Lee C.T."/>
            <person name="Nishiyama T."/>
            <person name="Sese J."/>
            <person name="O'Brien M.J."/>
            <person name="Copetti D."/>
            <person name="Mohd Noor M.I."/>
            <person name="Ong R.C."/>
            <person name="Putra M."/>
            <person name="Sireger I.Z."/>
            <person name="Indrioko S."/>
            <person name="Kosugi Y."/>
            <person name="Izuno A."/>
            <person name="Isagi Y."/>
            <person name="Lee S.L."/>
            <person name="Shimizu K.K."/>
        </authorList>
    </citation>
    <scope>NUCLEOTIDE SEQUENCE [LARGE SCALE GENOMIC DNA]</scope>
    <source>
        <strain evidence="1">214</strain>
    </source>
</reference>
<sequence length="212" mass="25737">MELDESKMLDDWKDQLRKQLRKELRKIYRRLPKKADSLLNESVEFQSRAVVRELATCLRDWKILMHRMKFLVKEQEKNKKIFWSNRLCFKMKPNLRNLYIPWTLLQRPWKYMFIKNDIDLKEIQIKIYKNAVHKMTSVLLKLMKFASRFEFLHVESYEEYVAVRVMKKLYGFNEGRLRFISDFRVEDGVDGFRVVPESDATFTASHTGRPFL</sequence>
<keyword evidence="2" id="KW-1185">Reference proteome</keyword>
<comment type="caution">
    <text evidence="1">The sequence shown here is derived from an EMBL/GenBank/DDBJ whole genome shotgun (WGS) entry which is preliminary data.</text>
</comment>
<protein>
    <submittedName>
        <fullName evidence="1">Uncharacterized protein</fullName>
    </submittedName>
</protein>
<gene>
    <name evidence="1" type="ORF">SLEP1_g597</name>
</gene>
<accession>A0AAV5HJT4</accession>
<dbReference type="Proteomes" id="UP001054252">
    <property type="component" value="Unassembled WGS sequence"/>
</dbReference>
<name>A0AAV5HJT4_9ROSI</name>